<dbReference type="KEGG" id="pmx:PERMA_1418"/>
<gene>
    <name evidence="9" type="primary">nuoL</name>
    <name evidence="9" type="ordered locus">PERMA_1418</name>
</gene>
<feature type="transmembrane region" description="Helical" evidence="6">
    <location>
        <begin position="369"/>
        <end position="390"/>
    </location>
</feature>
<evidence type="ECO:0000256" key="5">
    <source>
        <dbReference type="RuleBase" id="RU000320"/>
    </source>
</evidence>
<feature type="transmembrane region" description="Helical" evidence="6">
    <location>
        <begin position="246"/>
        <end position="263"/>
    </location>
</feature>
<dbReference type="EMBL" id="CP001230">
    <property type="protein sequence ID" value="ACO03877.1"/>
    <property type="molecule type" value="Genomic_DNA"/>
</dbReference>
<dbReference type="InterPro" id="IPR001516">
    <property type="entry name" value="Proton_antipo_N"/>
</dbReference>
<dbReference type="GO" id="GO:0008137">
    <property type="term" value="F:NADH dehydrogenase (ubiquinone) activity"/>
    <property type="evidence" value="ECO:0007669"/>
    <property type="project" value="InterPro"/>
</dbReference>
<evidence type="ECO:0000256" key="1">
    <source>
        <dbReference type="ARBA" id="ARBA00004127"/>
    </source>
</evidence>
<dbReference type="PRINTS" id="PR01435">
    <property type="entry name" value="NPOXDRDTASE5"/>
</dbReference>
<dbReference type="Gene3D" id="1.20.5.2700">
    <property type="match status" value="1"/>
</dbReference>
<proteinExistence type="predicted"/>
<dbReference type="PaxDb" id="123214-PERMA_1418"/>
<feature type="transmembrane region" description="Helical" evidence="6">
    <location>
        <begin position="410"/>
        <end position="430"/>
    </location>
</feature>
<dbReference type="GO" id="GO:0012505">
    <property type="term" value="C:endomembrane system"/>
    <property type="evidence" value="ECO:0007669"/>
    <property type="project" value="UniProtKB-SubCell"/>
</dbReference>
<reference evidence="9 10" key="1">
    <citation type="journal article" date="2009" name="J. Bacteriol.">
        <title>Complete and draft genome sequences of six members of the Aquificales.</title>
        <authorList>
            <person name="Reysenbach A.L."/>
            <person name="Hamamura N."/>
            <person name="Podar M."/>
            <person name="Griffiths E."/>
            <person name="Ferreira S."/>
            <person name="Hochstein R."/>
            <person name="Heidelberg J."/>
            <person name="Johnson J."/>
            <person name="Mead D."/>
            <person name="Pohorille A."/>
            <person name="Sarmiento M."/>
            <person name="Schweighofer K."/>
            <person name="Seshadri R."/>
            <person name="Voytek M.A."/>
        </authorList>
    </citation>
    <scope>NUCLEOTIDE SEQUENCE [LARGE SCALE GENOMIC DNA]</scope>
    <source>
        <strain evidence="10">DSM 14350 / EX-H1</strain>
    </source>
</reference>
<dbReference type="GO" id="GO:0042773">
    <property type="term" value="P:ATP synthesis coupled electron transport"/>
    <property type="evidence" value="ECO:0007669"/>
    <property type="project" value="InterPro"/>
</dbReference>
<dbReference type="AlphaFoldDB" id="C0QR90"/>
<dbReference type="NCBIfam" id="TIGR01974">
    <property type="entry name" value="NDH_I_L"/>
    <property type="match status" value="1"/>
</dbReference>
<dbReference type="PANTHER" id="PTHR42829">
    <property type="entry name" value="NADH-UBIQUINONE OXIDOREDUCTASE CHAIN 5"/>
    <property type="match status" value="1"/>
</dbReference>
<keyword evidence="2 5" id="KW-0812">Transmembrane</keyword>
<organism evidence="9 10">
    <name type="scientific">Persephonella marina (strain DSM 14350 / EX-H1)</name>
    <dbReference type="NCBI Taxonomy" id="123214"/>
    <lineage>
        <taxon>Bacteria</taxon>
        <taxon>Pseudomonadati</taxon>
        <taxon>Aquificota</taxon>
        <taxon>Aquificia</taxon>
        <taxon>Aquificales</taxon>
        <taxon>Hydrogenothermaceae</taxon>
        <taxon>Persephonella</taxon>
    </lineage>
</organism>
<dbReference type="HOGENOM" id="CLU_007100_6_0_0"/>
<dbReference type="Pfam" id="PF00361">
    <property type="entry name" value="Proton_antipo_M"/>
    <property type="match status" value="1"/>
</dbReference>
<feature type="transmembrane region" description="Helical" evidence="6">
    <location>
        <begin position="566"/>
        <end position="585"/>
    </location>
</feature>
<evidence type="ECO:0000259" key="7">
    <source>
        <dbReference type="Pfam" id="PF00361"/>
    </source>
</evidence>
<feature type="transmembrane region" description="Helical" evidence="6">
    <location>
        <begin position="337"/>
        <end position="357"/>
    </location>
</feature>
<feature type="transmembrane region" description="Helical" evidence="6">
    <location>
        <begin position="451"/>
        <end position="470"/>
    </location>
</feature>
<feature type="transmembrane region" description="Helical" evidence="6">
    <location>
        <begin position="304"/>
        <end position="325"/>
    </location>
</feature>
<feature type="transmembrane region" description="Helical" evidence="6">
    <location>
        <begin position="207"/>
        <end position="225"/>
    </location>
</feature>
<dbReference type="GO" id="GO:0016020">
    <property type="term" value="C:membrane"/>
    <property type="evidence" value="ECO:0007669"/>
    <property type="project" value="UniProtKB-SubCell"/>
</dbReference>
<evidence type="ECO:0000313" key="10">
    <source>
        <dbReference type="Proteomes" id="UP000001366"/>
    </source>
</evidence>
<dbReference type="NCBIfam" id="NF005141">
    <property type="entry name" value="PRK06590.1"/>
    <property type="match status" value="1"/>
</dbReference>
<protein>
    <submittedName>
        <fullName evidence="9">NADH-quinone oxidoreductase, l subunit</fullName>
        <ecNumber evidence="9">1.6.99.5</ecNumber>
    </submittedName>
</protein>
<dbReference type="STRING" id="123214.PERMA_1418"/>
<dbReference type="PANTHER" id="PTHR42829:SF2">
    <property type="entry name" value="NADH-UBIQUINONE OXIDOREDUCTASE CHAIN 5"/>
    <property type="match status" value="1"/>
</dbReference>
<dbReference type="Pfam" id="PF00662">
    <property type="entry name" value="Proton_antipo_N"/>
    <property type="match status" value="1"/>
</dbReference>
<dbReference type="Proteomes" id="UP000001366">
    <property type="component" value="Chromosome"/>
</dbReference>
<keyword evidence="3 6" id="KW-1133">Transmembrane helix</keyword>
<feature type="transmembrane region" description="Helical" evidence="6">
    <location>
        <begin position="116"/>
        <end position="133"/>
    </location>
</feature>
<feature type="transmembrane region" description="Helical" evidence="6">
    <location>
        <begin position="526"/>
        <end position="545"/>
    </location>
</feature>
<feature type="domain" description="NADH:quinone oxidoreductase/Mrp antiporter transmembrane" evidence="7">
    <location>
        <begin position="133"/>
        <end position="419"/>
    </location>
</feature>
<evidence type="ECO:0000256" key="2">
    <source>
        <dbReference type="ARBA" id="ARBA00022692"/>
    </source>
</evidence>
<feature type="domain" description="NADH-Ubiquinone oxidoreductase (complex I) chain 5 N-terminal" evidence="8">
    <location>
        <begin position="67"/>
        <end position="117"/>
    </location>
</feature>
<accession>C0QR90</accession>
<evidence type="ECO:0000256" key="4">
    <source>
        <dbReference type="ARBA" id="ARBA00023136"/>
    </source>
</evidence>
<feature type="transmembrane region" description="Helical" evidence="6">
    <location>
        <begin position="275"/>
        <end position="297"/>
    </location>
</feature>
<keyword evidence="9" id="KW-0560">Oxidoreductase</keyword>
<dbReference type="PRINTS" id="PR01434">
    <property type="entry name" value="NADHDHGNASE5"/>
</dbReference>
<evidence type="ECO:0000256" key="3">
    <source>
        <dbReference type="ARBA" id="ARBA00022989"/>
    </source>
</evidence>
<feature type="transmembrane region" description="Helical" evidence="6">
    <location>
        <begin position="30"/>
        <end position="55"/>
    </location>
</feature>
<evidence type="ECO:0000259" key="8">
    <source>
        <dbReference type="Pfam" id="PF00662"/>
    </source>
</evidence>
<evidence type="ECO:0000313" key="9">
    <source>
        <dbReference type="EMBL" id="ACO03877.1"/>
    </source>
</evidence>
<feature type="transmembrane region" description="Helical" evidence="6">
    <location>
        <begin position="75"/>
        <end position="104"/>
    </location>
</feature>
<dbReference type="RefSeq" id="WP_012676116.1">
    <property type="nucleotide sequence ID" value="NC_012440.1"/>
</dbReference>
<dbReference type="eggNOG" id="COG1009">
    <property type="taxonomic scope" value="Bacteria"/>
</dbReference>
<dbReference type="EC" id="1.6.99.5" evidence="9"/>
<dbReference type="InterPro" id="IPR018393">
    <property type="entry name" value="NADHpl_OxRdtase_5_subgr"/>
</dbReference>
<sequence length="648" mass="72362">MEYLWIIPFSPLIAFIILGLFGYKFFREPLAGIIAVGAVALSAVVSVIGFINVASTGEHHVLKLFTWMPLGDYEISVSILWDPLSALMTCVVTVISTFIFLFAVGYMRNEPSYPRFFAYLSLFVFFMLMLTLSDNLVQLFFGWEGVGLASYLLIGFYHHKNSAADAAFESFITNRVGDWLFLTGLILAFVTFGTLDYIDIFNQLPEVGYWTITIIALLLFGGAVGKSAQIGLHIWLPNAMEGPTPVSALIHAATMVAAGVYMVSRLMPIFSASDIALDTVLFVGVASAFIAATMGLVQNDIKRIIAYSTMSQLGYMFAAEGLGLFSEGMFHLASHAVFKALLFLAAGSVLIGIHHILNVQKMGQLRKYMPITAVTFLIGALALAGIPPFAGFFSKDPIIEGAYEISKLAWFFLWFGAALTAFYIFRLYFLAFENGDRLDPHIKEHVKESPWTMTVPLVVLATGAVFLGFFKDFFGNFLKPSLDPQHMTFLKEDVRIFVEEGLSRAHHVHMAEDAWHFMTHSLSSPLGLLLLFTAIGGIFFAWVMYQIRLISPSKVARDFKPLYLLLYNRWYFDFIYYAIFVYGYYRFSKILWWIGDKFIIDGIVDGTGKVSLATGGGVRLIQTGRISAYVMQMAVGIMIFLGIFLLFK</sequence>
<dbReference type="GO" id="GO:0015990">
    <property type="term" value="P:electron transport coupled proton transport"/>
    <property type="evidence" value="ECO:0007669"/>
    <property type="project" value="TreeGrafter"/>
</dbReference>
<feature type="transmembrane region" description="Helical" evidence="6">
    <location>
        <begin position="139"/>
        <end position="158"/>
    </location>
</feature>
<keyword evidence="10" id="KW-1185">Reference proteome</keyword>
<comment type="subcellular location">
    <subcellularLocation>
        <location evidence="1">Endomembrane system</location>
        <topology evidence="1">Multi-pass membrane protein</topology>
    </subcellularLocation>
    <subcellularLocation>
        <location evidence="5">Membrane</location>
        <topology evidence="5">Multi-pass membrane protein</topology>
    </subcellularLocation>
</comment>
<feature type="transmembrane region" description="Helical" evidence="6">
    <location>
        <begin position="6"/>
        <end position="23"/>
    </location>
</feature>
<dbReference type="InterPro" id="IPR003945">
    <property type="entry name" value="NU5C-like"/>
</dbReference>
<evidence type="ECO:0000256" key="6">
    <source>
        <dbReference type="SAM" id="Phobius"/>
    </source>
</evidence>
<feature type="transmembrane region" description="Helical" evidence="6">
    <location>
        <begin position="626"/>
        <end position="647"/>
    </location>
</feature>
<name>C0QR90_PERMH</name>
<dbReference type="OrthoDB" id="9807568at2"/>
<dbReference type="InterPro" id="IPR001750">
    <property type="entry name" value="ND/Mrp_TM"/>
</dbReference>
<feature type="transmembrane region" description="Helical" evidence="6">
    <location>
        <begin position="179"/>
        <end position="201"/>
    </location>
</feature>
<dbReference type="GO" id="GO:0003954">
    <property type="term" value="F:NADH dehydrogenase activity"/>
    <property type="evidence" value="ECO:0007669"/>
    <property type="project" value="TreeGrafter"/>
</dbReference>
<keyword evidence="4 6" id="KW-0472">Membrane</keyword>